<evidence type="ECO:0000256" key="3">
    <source>
        <dbReference type="ARBA" id="ARBA00023002"/>
    </source>
</evidence>
<dbReference type="PANTHER" id="PTHR43827:SF3">
    <property type="entry name" value="NADP-DEPENDENT OXIDOREDUCTASE DOMAIN-CONTAINING PROTEIN"/>
    <property type="match status" value="1"/>
</dbReference>
<dbReference type="Gene3D" id="3.20.20.100">
    <property type="entry name" value="NADP-dependent oxidoreductase domain"/>
    <property type="match status" value="1"/>
</dbReference>
<dbReference type="PANTHER" id="PTHR43827">
    <property type="entry name" value="2,5-DIKETO-D-GLUCONIC ACID REDUCTASE"/>
    <property type="match status" value="1"/>
</dbReference>
<dbReference type="InterPro" id="IPR020471">
    <property type="entry name" value="AKR"/>
</dbReference>
<evidence type="ECO:0000313" key="9">
    <source>
        <dbReference type="Proteomes" id="UP000295706"/>
    </source>
</evidence>
<protein>
    <submittedName>
        <fullName evidence="8">Aldo/keto reductase</fullName>
    </submittedName>
</protein>
<reference evidence="8 9" key="1">
    <citation type="submission" date="2019-02" db="EMBL/GenBank/DDBJ databases">
        <title>Arundinibacter roseus gen. nov., sp. nov., a new member of the family Cytophagaceae.</title>
        <authorList>
            <person name="Szuroczki S."/>
            <person name="Khayer B."/>
            <person name="Sproer C."/>
            <person name="Toumi M."/>
            <person name="Szabo A."/>
            <person name="Felfoldi T."/>
            <person name="Schumann P."/>
            <person name="Toth E."/>
        </authorList>
    </citation>
    <scope>NUCLEOTIDE SEQUENCE [LARGE SCALE GENOMIC DNA]</scope>
    <source>
        <strain evidence="8 9">DMA-k-7a</strain>
    </source>
</reference>
<comment type="similarity">
    <text evidence="1">Belongs to the aldo/keto reductase family.</text>
</comment>
<accession>A0A4V2XAB5</accession>
<evidence type="ECO:0000256" key="2">
    <source>
        <dbReference type="ARBA" id="ARBA00022857"/>
    </source>
</evidence>
<keyword evidence="3" id="KW-0560">Oxidoreductase</keyword>
<evidence type="ECO:0000256" key="1">
    <source>
        <dbReference type="ARBA" id="ARBA00007905"/>
    </source>
</evidence>
<proteinExistence type="inferred from homology"/>
<name>A0A4V2XAB5_9BACT</name>
<gene>
    <name evidence="8" type="ORF">EZE20_08000</name>
</gene>
<dbReference type="InterPro" id="IPR036812">
    <property type="entry name" value="NAD(P)_OxRdtase_dom_sf"/>
</dbReference>
<dbReference type="PIRSF" id="PIRSF000097">
    <property type="entry name" value="AKR"/>
    <property type="match status" value="1"/>
</dbReference>
<evidence type="ECO:0000256" key="4">
    <source>
        <dbReference type="PIRSR" id="PIRSR000097-1"/>
    </source>
</evidence>
<feature type="site" description="Lowers pKa of active site Tyr" evidence="6">
    <location>
        <position position="75"/>
    </location>
</feature>
<dbReference type="PROSITE" id="PS00063">
    <property type="entry name" value="ALDOKETO_REDUCTASE_3"/>
    <property type="match status" value="1"/>
</dbReference>
<sequence length="271" mass="31258">MNKTVTLQNGIEMPLLGLGIYAPGTLDEVSNAVAYALAAGYRMIDTASIYKNEEEVGKGILKSGIDRKEIFITSKVYNDEQGYEETFKAFDRSLNRLQTDYLDLYLIHWPVREHREATWKALEKLYTEGRVRAIGVSNYYEPHLEELQTYAEIMPMVNQFEFNPFLFLPDLLTYCKNLGIQPEGYAPLVRGKAEDNEVLNAVAQRCGKSTYQVLIRWSMQHGVVTIPKSVKKDRIEQNFDVWDFEISEEDMHLLNSFETQIRVAEDPMSYL</sequence>
<evidence type="ECO:0000313" key="8">
    <source>
        <dbReference type="EMBL" id="TDB67045.1"/>
    </source>
</evidence>
<evidence type="ECO:0000256" key="5">
    <source>
        <dbReference type="PIRSR" id="PIRSR000097-2"/>
    </source>
</evidence>
<feature type="active site" description="Proton donor" evidence="4">
    <location>
        <position position="50"/>
    </location>
</feature>
<comment type="caution">
    <text evidence="8">The sequence shown here is derived from an EMBL/GenBank/DDBJ whole genome shotgun (WGS) entry which is preliminary data.</text>
</comment>
<dbReference type="RefSeq" id="WP_132116297.1">
    <property type="nucleotide sequence ID" value="NZ_SMJU01000004.1"/>
</dbReference>
<dbReference type="PROSITE" id="PS00062">
    <property type="entry name" value="ALDOKETO_REDUCTASE_2"/>
    <property type="match status" value="1"/>
</dbReference>
<dbReference type="GO" id="GO:0016616">
    <property type="term" value="F:oxidoreductase activity, acting on the CH-OH group of donors, NAD or NADP as acceptor"/>
    <property type="evidence" value="ECO:0007669"/>
    <property type="project" value="UniProtKB-ARBA"/>
</dbReference>
<dbReference type="PRINTS" id="PR00069">
    <property type="entry name" value="ALDKETRDTASE"/>
</dbReference>
<feature type="domain" description="NADP-dependent oxidoreductase" evidence="7">
    <location>
        <begin position="19"/>
        <end position="257"/>
    </location>
</feature>
<dbReference type="AlphaFoldDB" id="A0A4V2XAB5"/>
<organism evidence="8 9">
    <name type="scientific">Arundinibacter roseus</name>
    <dbReference type="NCBI Taxonomy" id="2070510"/>
    <lineage>
        <taxon>Bacteria</taxon>
        <taxon>Pseudomonadati</taxon>
        <taxon>Bacteroidota</taxon>
        <taxon>Cytophagia</taxon>
        <taxon>Cytophagales</taxon>
        <taxon>Spirosomataceae</taxon>
        <taxon>Arundinibacter</taxon>
    </lineage>
</organism>
<feature type="binding site" evidence="5">
    <location>
        <position position="108"/>
    </location>
    <ligand>
        <name>substrate</name>
    </ligand>
</feature>
<dbReference type="FunFam" id="3.20.20.100:FF:000015">
    <property type="entry name" value="Oxidoreductase, aldo/keto reductase family"/>
    <property type="match status" value="1"/>
</dbReference>
<evidence type="ECO:0000256" key="6">
    <source>
        <dbReference type="PIRSR" id="PIRSR000097-3"/>
    </source>
</evidence>
<dbReference type="EMBL" id="SMJU01000004">
    <property type="protein sequence ID" value="TDB67045.1"/>
    <property type="molecule type" value="Genomic_DNA"/>
</dbReference>
<dbReference type="Pfam" id="PF00248">
    <property type="entry name" value="Aldo_ket_red"/>
    <property type="match status" value="1"/>
</dbReference>
<keyword evidence="9" id="KW-1185">Reference proteome</keyword>
<dbReference type="OrthoDB" id="9804790at2"/>
<evidence type="ECO:0000259" key="7">
    <source>
        <dbReference type="Pfam" id="PF00248"/>
    </source>
</evidence>
<dbReference type="Proteomes" id="UP000295706">
    <property type="component" value="Unassembled WGS sequence"/>
</dbReference>
<dbReference type="SUPFAM" id="SSF51430">
    <property type="entry name" value="NAD(P)-linked oxidoreductase"/>
    <property type="match status" value="1"/>
</dbReference>
<keyword evidence="2" id="KW-0521">NADP</keyword>
<dbReference type="InterPro" id="IPR023210">
    <property type="entry name" value="NADP_OxRdtase_dom"/>
</dbReference>
<dbReference type="InterPro" id="IPR018170">
    <property type="entry name" value="Aldo/ket_reductase_CS"/>
</dbReference>